<dbReference type="AlphaFoldDB" id="A0A0L6VDJ0"/>
<dbReference type="PANTHER" id="PTHR48471">
    <property type="entry name" value="DDE TNP4 DOMAIN-CONTAINING PROTEIN"/>
    <property type="match status" value="1"/>
</dbReference>
<dbReference type="Proteomes" id="UP000037035">
    <property type="component" value="Unassembled WGS sequence"/>
</dbReference>
<dbReference type="PANTHER" id="PTHR48471:SF1">
    <property type="entry name" value="DDE TNP4 DOMAIN-CONTAINING PROTEIN"/>
    <property type="match status" value="1"/>
</dbReference>
<accession>A0A0L6VDJ0</accession>
<organism evidence="1 2">
    <name type="scientific">Puccinia sorghi</name>
    <dbReference type="NCBI Taxonomy" id="27349"/>
    <lineage>
        <taxon>Eukaryota</taxon>
        <taxon>Fungi</taxon>
        <taxon>Dikarya</taxon>
        <taxon>Basidiomycota</taxon>
        <taxon>Pucciniomycotina</taxon>
        <taxon>Pucciniomycetes</taxon>
        <taxon>Pucciniales</taxon>
        <taxon>Pucciniaceae</taxon>
        <taxon>Puccinia</taxon>
    </lineage>
</organism>
<gene>
    <name evidence="1" type="ORF">VP01_1861g6</name>
</gene>
<protein>
    <submittedName>
        <fullName evidence="1">Uncharacterized protein</fullName>
    </submittedName>
</protein>
<proteinExistence type="predicted"/>
<keyword evidence="2" id="KW-1185">Reference proteome</keyword>
<dbReference type="EMBL" id="LAVV01006683">
    <property type="protein sequence ID" value="KNZ58794.1"/>
    <property type="molecule type" value="Genomic_DNA"/>
</dbReference>
<name>A0A0L6VDJ0_9BASI</name>
<evidence type="ECO:0000313" key="2">
    <source>
        <dbReference type="Proteomes" id="UP000037035"/>
    </source>
</evidence>
<comment type="caution">
    <text evidence="1">The sequence shown here is derived from an EMBL/GenBank/DDBJ whole genome shotgun (WGS) entry which is preliminary data.</text>
</comment>
<reference evidence="1 2" key="1">
    <citation type="submission" date="2015-08" db="EMBL/GenBank/DDBJ databases">
        <title>Next Generation Sequencing and Analysis of the Genome of Puccinia sorghi L Schw, the Causal Agent of Maize Common Rust.</title>
        <authorList>
            <person name="Rochi L."/>
            <person name="Burguener G."/>
            <person name="Darino M."/>
            <person name="Turjanski A."/>
            <person name="Kreff E."/>
            <person name="Dieguez M.J."/>
            <person name="Sacco F."/>
        </authorList>
    </citation>
    <scope>NUCLEOTIDE SEQUENCE [LARGE SCALE GENOMIC DNA]</scope>
    <source>
        <strain evidence="1 2">RO10H11247</strain>
    </source>
</reference>
<evidence type="ECO:0000313" key="1">
    <source>
        <dbReference type="EMBL" id="KNZ58794.1"/>
    </source>
</evidence>
<sequence length="179" mass="20480">MSIDTIFLYHQLEANQCLGEGKESLAAILGLALLGAPFSFQFIKTYLTHQDLAGHPQFSSSWLHLKSIGNDQAFLTTMGIDDVTTFEMLLIPFGNIWDIQTIDQAHLNLIFLRDLHISQISWPSFETEFCHFSNLIKIKFPCLTNCFAFIDVLNIQVNVTEDDQYFISLISKNQLFLQR</sequence>
<dbReference type="OrthoDB" id="78198at2759"/>
<dbReference type="VEuPathDB" id="FungiDB:VP01_1861g6"/>